<keyword evidence="1 4" id="KW-0378">Hydrolase</keyword>
<name>A0A9P5NLF2_GYMJU</name>
<dbReference type="SUPFAM" id="SSF53474">
    <property type="entry name" value="alpha/beta-Hydrolases"/>
    <property type="match status" value="1"/>
</dbReference>
<dbReference type="PANTHER" id="PTHR48081:SF31">
    <property type="entry name" value="STERYL ACETYL HYDROLASE MUG81-RELATED"/>
    <property type="match status" value="1"/>
</dbReference>
<keyword evidence="5" id="KW-1185">Reference proteome</keyword>
<dbReference type="AlphaFoldDB" id="A0A9P5NLF2"/>
<protein>
    <submittedName>
        <fullName evidence="4">Alpha/Beta hydrolase protein</fullName>
    </submittedName>
</protein>
<keyword evidence="2" id="KW-1133">Transmembrane helix</keyword>
<keyword evidence="2" id="KW-0812">Transmembrane</keyword>
<dbReference type="Gene3D" id="3.40.50.1820">
    <property type="entry name" value="alpha/beta hydrolase"/>
    <property type="match status" value="1"/>
</dbReference>
<keyword evidence="2" id="KW-0472">Membrane</keyword>
<feature type="transmembrane region" description="Helical" evidence="2">
    <location>
        <begin position="111"/>
        <end position="135"/>
    </location>
</feature>
<sequence>MSLVKKGKYGEVSYWDIFHIFTVWIRLPLALTWTATWSILFHRNNFRKATAIHVFRWFSKKYTVPQMQYLLPKTVDTYKTWAKANNLPITVEDLVDDAMIMWIGPKRRDKVVLYLPGGGYVAPLLDYPLSFWLYVQKELLKNDCDVGFVVLAYSLVPDAEFPTQLRQATVAVEHLVALGVHPSNLHLVGDSAGGNLILSLLSHILHPLDSIRPIMPLPAPIRGAYLMSPWVRMNIDAASFRTNAAHDVFLTPNAEHYADRFLASVKEDQRPYAEPGAAPDSWFDGLDTVVERVLMTAGGKEILRDDIIHFSHRLGKTSSDVTFVVQDDGVHIDPMLDFLVKLPHDQLGSLTPQIVDWLVEGFSSST</sequence>
<evidence type="ECO:0000259" key="3">
    <source>
        <dbReference type="Pfam" id="PF07859"/>
    </source>
</evidence>
<gene>
    <name evidence="4" type="ORF">CPB84DRAFT_969383</name>
</gene>
<evidence type="ECO:0000256" key="1">
    <source>
        <dbReference type="ARBA" id="ARBA00022801"/>
    </source>
</evidence>
<organism evidence="4 5">
    <name type="scientific">Gymnopilus junonius</name>
    <name type="common">Spectacular rustgill mushroom</name>
    <name type="synonym">Gymnopilus spectabilis subsp. junonius</name>
    <dbReference type="NCBI Taxonomy" id="109634"/>
    <lineage>
        <taxon>Eukaryota</taxon>
        <taxon>Fungi</taxon>
        <taxon>Dikarya</taxon>
        <taxon>Basidiomycota</taxon>
        <taxon>Agaricomycotina</taxon>
        <taxon>Agaricomycetes</taxon>
        <taxon>Agaricomycetidae</taxon>
        <taxon>Agaricales</taxon>
        <taxon>Agaricineae</taxon>
        <taxon>Hymenogastraceae</taxon>
        <taxon>Gymnopilus</taxon>
    </lineage>
</organism>
<dbReference type="Pfam" id="PF07859">
    <property type="entry name" value="Abhydrolase_3"/>
    <property type="match status" value="1"/>
</dbReference>
<feature type="transmembrane region" description="Helical" evidence="2">
    <location>
        <begin position="20"/>
        <end position="40"/>
    </location>
</feature>
<dbReference type="GO" id="GO:0016787">
    <property type="term" value="F:hydrolase activity"/>
    <property type="evidence" value="ECO:0007669"/>
    <property type="project" value="UniProtKB-KW"/>
</dbReference>
<evidence type="ECO:0000313" key="4">
    <source>
        <dbReference type="EMBL" id="KAF8901350.1"/>
    </source>
</evidence>
<accession>A0A9P5NLF2</accession>
<evidence type="ECO:0000313" key="5">
    <source>
        <dbReference type="Proteomes" id="UP000724874"/>
    </source>
</evidence>
<dbReference type="Proteomes" id="UP000724874">
    <property type="component" value="Unassembled WGS sequence"/>
</dbReference>
<dbReference type="EMBL" id="JADNYJ010000042">
    <property type="protein sequence ID" value="KAF8901350.1"/>
    <property type="molecule type" value="Genomic_DNA"/>
</dbReference>
<comment type="caution">
    <text evidence="4">The sequence shown here is derived from an EMBL/GenBank/DDBJ whole genome shotgun (WGS) entry which is preliminary data.</text>
</comment>
<dbReference type="InterPro" id="IPR029058">
    <property type="entry name" value="AB_hydrolase_fold"/>
</dbReference>
<evidence type="ECO:0000256" key="2">
    <source>
        <dbReference type="SAM" id="Phobius"/>
    </source>
</evidence>
<feature type="domain" description="Alpha/beta hydrolase fold-3" evidence="3">
    <location>
        <begin position="112"/>
        <end position="331"/>
    </location>
</feature>
<reference evidence="4" key="1">
    <citation type="submission" date="2020-11" db="EMBL/GenBank/DDBJ databases">
        <authorList>
            <consortium name="DOE Joint Genome Institute"/>
            <person name="Ahrendt S."/>
            <person name="Riley R."/>
            <person name="Andreopoulos W."/>
            <person name="LaButti K."/>
            <person name="Pangilinan J."/>
            <person name="Ruiz-duenas F.J."/>
            <person name="Barrasa J.M."/>
            <person name="Sanchez-Garcia M."/>
            <person name="Camarero S."/>
            <person name="Miyauchi S."/>
            <person name="Serrano A."/>
            <person name="Linde D."/>
            <person name="Babiker R."/>
            <person name="Drula E."/>
            <person name="Ayuso-Fernandez I."/>
            <person name="Pacheco R."/>
            <person name="Padilla G."/>
            <person name="Ferreira P."/>
            <person name="Barriuso J."/>
            <person name="Kellner H."/>
            <person name="Castanera R."/>
            <person name="Alfaro M."/>
            <person name="Ramirez L."/>
            <person name="Pisabarro A.G."/>
            <person name="Kuo A."/>
            <person name="Tritt A."/>
            <person name="Lipzen A."/>
            <person name="He G."/>
            <person name="Yan M."/>
            <person name="Ng V."/>
            <person name="Cullen D."/>
            <person name="Martin F."/>
            <person name="Rosso M.-N."/>
            <person name="Henrissat B."/>
            <person name="Hibbett D."/>
            <person name="Martinez A.T."/>
            <person name="Grigoriev I.V."/>
        </authorList>
    </citation>
    <scope>NUCLEOTIDE SEQUENCE</scope>
    <source>
        <strain evidence="4">AH 44721</strain>
    </source>
</reference>
<dbReference type="PANTHER" id="PTHR48081">
    <property type="entry name" value="AB HYDROLASE SUPERFAMILY PROTEIN C4A8.06C"/>
    <property type="match status" value="1"/>
</dbReference>
<dbReference type="InterPro" id="IPR013094">
    <property type="entry name" value="AB_hydrolase_3"/>
</dbReference>
<proteinExistence type="predicted"/>
<dbReference type="OrthoDB" id="2152029at2759"/>
<dbReference type="InterPro" id="IPR050300">
    <property type="entry name" value="GDXG_lipolytic_enzyme"/>
</dbReference>